<evidence type="ECO:0000259" key="2">
    <source>
        <dbReference type="Pfam" id="PF01979"/>
    </source>
</evidence>
<dbReference type="Pfam" id="PF01979">
    <property type="entry name" value="Amidohydro_1"/>
    <property type="match status" value="1"/>
</dbReference>
<dbReference type="Proteomes" id="UP000074294">
    <property type="component" value="Unassembled WGS sequence"/>
</dbReference>
<dbReference type="EMBL" id="LQMQ01000022">
    <property type="protein sequence ID" value="KUO41387.1"/>
    <property type="molecule type" value="Genomic_DNA"/>
</dbReference>
<comment type="caution">
    <text evidence="3">The sequence shown here is derived from an EMBL/GenBank/DDBJ whole genome shotgun (WGS) entry which is preliminary data.</text>
</comment>
<dbReference type="AlphaFoldDB" id="A0A147JY08"/>
<dbReference type="Gene3D" id="3.20.20.140">
    <property type="entry name" value="Metal-dependent hydrolases"/>
    <property type="match status" value="1"/>
</dbReference>
<name>A0A147JY08_HADYE</name>
<dbReference type="InterPro" id="IPR032466">
    <property type="entry name" value="Metal_Hydrolase"/>
</dbReference>
<dbReference type="SUPFAM" id="SSF51556">
    <property type="entry name" value="Metallo-dependent hydrolases"/>
    <property type="match status" value="1"/>
</dbReference>
<proteinExistence type="predicted"/>
<evidence type="ECO:0000313" key="3">
    <source>
        <dbReference type="EMBL" id="KUO41387.1"/>
    </source>
</evidence>
<evidence type="ECO:0000313" key="4">
    <source>
        <dbReference type="Proteomes" id="UP000074294"/>
    </source>
</evidence>
<dbReference type="PANTHER" id="PTHR43794">
    <property type="entry name" value="AMINOHYDROLASE SSNA-RELATED"/>
    <property type="match status" value="1"/>
</dbReference>
<evidence type="ECO:0000256" key="1">
    <source>
        <dbReference type="ARBA" id="ARBA00022801"/>
    </source>
</evidence>
<protein>
    <recommendedName>
        <fullName evidence="2">Amidohydrolase-related domain-containing protein</fullName>
    </recommendedName>
</protein>
<feature type="domain" description="Amidohydrolase-related" evidence="2">
    <location>
        <begin position="59"/>
        <end position="447"/>
    </location>
</feature>
<keyword evidence="1" id="KW-0378">Hydrolase</keyword>
<dbReference type="SUPFAM" id="SSF51338">
    <property type="entry name" value="Composite domain of metallo-dependent hydrolases"/>
    <property type="match status" value="1"/>
</dbReference>
<accession>A0A147JY08</accession>
<reference evidence="3 4" key="1">
    <citation type="journal article" date="2016" name="Nat. Microbiol.">
        <title>Genomic inference of the metabolism of cosmopolitan subsurface Archaea, Hadesarchaea.</title>
        <authorList>
            <person name="Baker B.J."/>
            <person name="Saw J.H."/>
            <person name="Lind A.E."/>
            <person name="Lazar C.S."/>
            <person name="Hinrichs K.-U."/>
            <person name="Teske A.P."/>
            <person name="Ettema T.J."/>
        </authorList>
    </citation>
    <scope>NUCLEOTIDE SEQUENCE [LARGE SCALE GENOMIC DNA]</scope>
</reference>
<dbReference type="InterPro" id="IPR011059">
    <property type="entry name" value="Metal-dep_hydrolase_composite"/>
</dbReference>
<sequence length="492" mass="55219">MVDTLITNARFVLTMDPKRRLLENAAIAVDDGKIVDIGDSAAIKRKYRADRVIDAKNYLVTPGLINGHIHLESAYDKSMLDDVPVVPWCERYFSWTYMNLTKENYYYAAVKNLIEGLKTGTTTFCDCGTIQTMEESAAKAVTDVGVRAVLGRDLMDIHEATKSSYASYDAFTELCGRLRETTEQCIRRSEEFIKKYHGAADGRIKAWMDLQQVCNVSPELCKATRELANKYDSGILTHAGVSHDMVEMTRKRFGRRDIEYLYDQGVLGPDFMAAHMAWVDGGELLMLKETNSNVVHVPGSSMHGVYSAVSMRGKFPIMVKMGINVALGNDESSTGTAHDLVRDIWLVSVGHAEAWHPMIFPDPDLFMLRTADPSPKALEMATINGAKALKWDKEIGSLEIGKAADIVMWNLRKIYWVPVTKENVVNSFVYNGKGDSCDTVMVNGKIIMEKGVVKTVDEEKIIDKVQKIGEKIIPTAPWLKNPEVWELKWVRE</sequence>
<organism evidence="3 4">
    <name type="scientific">Hadarchaeum yellowstonense</name>
    <dbReference type="NCBI Taxonomy" id="1776334"/>
    <lineage>
        <taxon>Archaea</taxon>
        <taxon>Methanobacteriati</taxon>
        <taxon>Candidatus Hadarchaeota</taxon>
        <taxon>Candidatus Hadarchaeia</taxon>
        <taxon>Candidatus Hadarchaeales</taxon>
        <taxon>Candidatus Hadarchaeaceae</taxon>
        <taxon>Candidatus Hadarchaeum</taxon>
    </lineage>
</organism>
<gene>
    <name evidence="3" type="ORF">APZ16_02495</name>
</gene>
<dbReference type="Gene3D" id="2.30.40.10">
    <property type="entry name" value="Urease, subunit C, domain 1"/>
    <property type="match status" value="1"/>
</dbReference>
<dbReference type="InterPro" id="IPR006680">
    <property type="entry name" value="Amidohydro-rel"/>
</dbReference>
<dbReference type="PANTHER" id="PTHR43794:SF11">
    <property type="entry name" value="AMIDOHYDROLASE-RELATED DOMAIN-CONTAINING PROTEIN"/>
    <property type="match status" value="1"/>
</dbReference>
<dbReference type="GO" id="GO:0016810">
    <property type="term" value="F:hydrolase activity, acting on carbon-nitrogen (but not peptide) bonds"/>
    <property type="evidence" value="ECO:0007669"/>
    <property type="project" value="InterPro"/>
</dbReference>
<dbReference type="STRING" id="1776334.APZ16_02495"/>
<dbReference type="InterPro" id="IPR050287">
    <property type="entry name" value="MTA/SAH_deaminase"/>
</dbReference>